<gene>
    <name evidence="1" type="ORF">XELAEV_18034659mg</name>
</gene>
<dbReference type="AlphaFoldDB" id="A0A974CED0"/>
<evidence type="ECO:0000313" key="1">
    <source>
        <dbReference type="EMBL" id="OCT71680.1"/>
    </source>
</evidence>
<evidence type="ECO:0000313" key="2">
    <source>
        <dbReference type="Proteomes" id="UP000694892"/>
    </source>
</evidence>
<reference evidence="2" key="1">
    <citation type="journal article" date="2016" name="Nature">
        <title>Genome evolution in the allotetraploid frog Xenopus laevis.</title>
        <authorList>
            <person name="Session A.M."/>
            <person name="Uno Y."/>
            <person name="Kwon T."/>
            <person name="Chapman J.A."/>
            <person name="Toyoda A."/>
            <person name="Takahashi S."/>
            <person name="Fukui A."/>
            <person name="Hikosaka A."/>
            <person name="Suzuki A."/>
            <person name="Kondo M."/>
            <person name="van Heeringen S.J."/>
            <person name="Quigley I."/>
            <person name="Heinz S."/>
            <person name="Ogino H."/>
            <person name="Ochi H."/>
            <person name="Hellsten U."/>
            <person name="Lyons J.B."/>
            <person name="Simakov O."/>
            <person name="Putnam N."/>
            <person name="Stites J."/>
            <person name="Kuroki Y."/>
            <person name="Tanaka T."/>
            <person name="Michiue T."/>
            <person name="Watanabe M."/>
            <person name="Bogdanovic O."/>
            <person name="Lister R."/>
            <person name="Georgiou G."/>
            <person name="Paranjpe S.S."/>
            <person name="van Kruijsbergen I."/>
            <person name="Shu S."/>
            <person name="Carlson J."/>
            <person name="Kinoshita T."/>
            <person name="Ohta Y."/>
            <person name="Mawaribuchi S."/>
            <person name="Jenkins J."/>
            <person name="Grimwood J."/>
            <person name="Schmutz J."/>
            <person name="Mitros T."/>
            <person name="Mozaffari S.V."/>
            <person name="Suzuki Y."/>
            <person name="Haramoto Y."/>
            <person name="Yamamoto T.S."/>
            <person name="Takagi C."/>
            <person name="Heald R."/>
            <person name="Miller K."/>
            <person name="Haudenschild C."/>
            <person name="Kitzman J."/>
            <person name="Nakayama T."/>
            <person name="Izutsu Y."/>
            <person name="Robert J."/>
            <person name="Fortriede J."/>
            <person name="Burns K."/>
            <person name="Lotay V."/>
            <person name="Karimi K."/>
            <person name="Yasuoka Y."/>
            <person name="Dichmann D.S."/>
            <person name="Flajnik M.F."/>
            <person name="Houston D.W."/>
            <person name="Shendure J."/>
            <person name="DuPasquier L."/>
            <person name="Vize P.D."/>
            <person name="Zorn A.M."/>
            <person name="Ito M."/>
            <person name="Marcotte E.M."/>
            <person name="Wallingford J.B."/>
            <person name="Ito Y."/>
            <person name="Asashima M."/>
            <person name="Ueno N."/>
            <person name="Matsuda Y."/>
            <person name="Veenstra G.J."/>
            <person name="Fujiyama A."/>
            <person name="Harland R.M."/>
            <person name="Taira M."/>
            <person name="Rokhsar D.S."/>
        </authorList>
    </citation>
    <scope>NUCLEOTIDE SEQUENCE [LARGE SCALE GENOMIC DNA]</scope>
    <source>
        <strain evidence="2">J</strain>
    </source>
</reference>
<sequence>MAIPISDLFFYYNLGLHFYITEQLNDDWYCVKDRITQEKMLMKKVPVISSWGKSLHNFLFLPYHPRLLVPYAVLYDRNGSIHYLMEYKHVLGETHNSKQYASIWI</sequence>
<proteinExistence type="predicted"/>
<accession>A0A974CED0</accession>
<dbReference type="Proteomes" id="UP000694892">
    <property type="component" value="Chromosome 7L"/>
</dbReference>
<name>A0A974CED0_XENLA</name>
<dbReference type="EMBL" id="CM004478">
    <property type="protein sequence ID" value="OCT71680.1"/>
    <property type="molecule type" value="Genomic_DNA"/>
</dbReference>
<organism evidence="1 2">
    <name type="scientific">Xenopus laevis</name>
    <name type="common">African clawed frog</name>
    <dbReference type="NCBI Taxonomy" id="8355"/>
    <lineage>
        <taxon>Eukaryota</taxon>
        <taxon>Metazoa</taxon>
        <taxon>Chordata</taxon>
        <taxon>Craniata</taxon>
        <taxon>Vertebrata</taxon>
        <taxon>Euteleostomi</taxon>
        <taxon>Amphibia</taxon>
        <taxon>Batrachia</taxon>
        <taxon>Anura</taxon>
        <taxon>Pipoidea</taxon>
        <taxon>Pipidae</taxon>
        <taxon>Xenopodinae</taxon>
        <taxon>Xenopus</taxon>
        <taxon>Xenopus</taxon>
    </lineage>
</organism>
<protein>
    <submittedName>
        <fullName evidence="1">Uncharacterized protein</fullName>
    </submittedName>
</protein>